<dbReference type="Gene3D" id="3.30.450.40">
    <property type="match status" value="1"/>
</dbReference>
<proteinExistence type="predicted"/>
<gene>
    <name evidence="3" type="ORF">ACFPOE_00285</name>
</gene>
<dbReference type="PANTHER" id="PTHR33121">
    <property type="entry name" value="CYCLIC DI-GMP PHOSPHODIESTERASE PDEF"/>
    <property type="match status" value="1"/>
</dbReference>
<dbReference type="Gene3D" id="3.20.20.450">
    <property type="entry name" value="EAL domain"/>
    <property type="match status" value="1"/>
</dbReference>
<evidence type="ECO:0000313" key="3">
    <source>
        <dbReference type="EMBL" id="MFC5495958.1"/>
    </source>
</evidence>
<accession>A0ABW0N8U1</accession>
<dbReference type="Pfam" id="PF00990">
    <property type="entry name" value="GGDEF"/>
    <property type="match status" value="1"/>
</dbReference>
<dbReference type="InterPro" id="IPR035919">
    <property type="entry name" value="EAL_sf"/>
</dbReference>
<dbReference type="SUPFAM" id="SSF141868">
    <property type="entry name" value="EAL domain-like"/>
    <property type="match status" value="1"/>
</dbReference>
<organism evidence="3 4">
    <name type="scientific">Caenimonas terrae</name>
    <dbReference type="NCBI Taxonomy" id="696074"/>
    <lineage>
        <taxon>Bacteria</taxon>
        <taxon>Pseudomonadati</taxon>
        <taxon>Pseudomonadota</taxon>
        <taxon>Betaproteobacteria</taxon>
        <taxon>Burkholderiales</taxon>
        <taxon>Comamonadaceae</taxon>
        <taxon>Caenimonas</taxon>
    </lineage>
</organism>
<dbReference type="InterPro" id="IPR029787">
    <property type="entry name" value="Nucleotide_cyclase"/>
</dbReference>
<dbReference type="RefSeq" id="WP_376847992.1">
    <property type="nucleotide sequence ID" value="NZ_JBHSMF010000002.1"/>
</dbReference>
<dbReference type="CDD" id="cd01948">
    <property type="entry name" value="EAL"/>
    <property type="match status" value="1"/>
</dbReference>
<dbReference type="SMART" id="SM00065">
    <property type="entry name" value="GAF"/>
    <property type="match status" value="1"/>
</dbReference>
<dbReference type="Gene3D" id="3.30.70.270">
    <property type="match status" value="1"/>
</dbReference>
<dbReference type="SMART" id="SM00052">
    <property type="entry name" value="EAL"/>
    <property type="match status" value="1"/>
</dbReference>
<sequence length="591" mass="64701">MPLTAPLIPLDERQRLLELRDFGILDTEPDEDYDRLVQLATVLCGTPMGTLTFVDAGRQWYKSRVGVTVTQTPRDKAFCAHTILDSDRLLEVQDVALVPWFDPQLYGQDGPAVRFYAGVPLKTREGSSIGTLCVMDEVPRSLSEGQRDALNKLAKAVSTQLNLRRQLRIATQTDRLTGLPNWFHFEAQFDASRPSKGIVAFVRLKTVSQINSAHGFRVADALIKQTADRLRAFTDGGAFIGRIKRGLFILFFPDADPEEFSSATAPELTAVLQAPYSVNNLGLVCPINLGFAAFPRDGNSLDEVVNAADAALQMAIERDEPVAFFDKSVDNVLSMHYRLEPQLREALHAGQFVNYYQPKIDLATGRIAGVEALIRWMHPQRGLVPPMEFVPALEATGLISEVGKQIIRRALADWTAWKDAGLPAPRIAVNVAAAQLRSDAFVQDLRGALEASGADGSALGVEVTESVLIGNMERAIEVLTEVRKLGVPVAIDDFGTGYSSLAYIVTLPIDEVKIDRAFVKKITADPAYKGIVATCISLAHNLNLKVVAEGVEIEGQAAILRQLGCDQAQGFLYSPPVPAEQLARMLRNLPF</sequence>
<dbReference type="PROSITE" id="PS50887">
    <property type="entry name" value="GGDEF"/>
    <property type="match status" value="1"/>
</dbReference>
<protein>
    <submittedName>
        <fullName evidence="3">Bifunctional diguanylate cyclase/phosphodiesterase</fullName>
    </submittedName>
</protein>
<comment type="caution">
    <text evidence="3">The sequence shown here is derived from an EMBL/GenBank/DDBJ whole genome shotgun (WGS) entry which is preliminary data.</text>
</comment>
<dbReference type="InterPro" id="IPR043128">
    <property type="entry name" value="Rev_trsase/Diguanyl_cyclase"/>
</dbReference>
<dbReference type="SUPFAM" id="SSF55073">
    <property type="entry name" value="Nucleotide cyclase"/>
    <property type="match status" value="1"/>
</dbReference>
<dbReference type="SMART" id="SM00267">
    <property type="entry name" value="GGDEF"/>
    <property type="match status" value="1"/>
</dbReference>
<dbReference type="InterPro" id="IPR000160">
    <property type="entry name" value="GGDEF_dom"/>
</dbReference>
<reference evidence="4" key="1">
    <citation type="journal article" date="2019" name="Int. J. Syst. Evol. Microbiol.">
        <title>The Global Catalogue of Microorganisms (GCM) 10K type strain sequencing project: providing services to taxonomists for standard genome sequencing and annotation.</title>
        <authorList>
            <consortium name="The Broad Institute Genomics Platform"/>
            <consortium name="The Broad Institute Genome Sequencing Center for Infectious Disease"/>
            <person name="Wu L."/>
            <person name="Ma J."/>
        </authorList>
    </citation>
    <scope>NUCLEOTIDE SEQUENCE [LARGE SCALE GENOMIC DNA]</scope>
    <source>
        <strain evidence="4">CCUG 57401</strain>
    </source>
</reference>
<dbReference type="CDD" id="cd01949">
    <property type="entry name" value="GGDEF"/>
    <property type="match status" value="1"/>
</dbReference>
<evidence type="ECO:0000259" key="1">
    <source>
        <dbReference type="PROSITE" id="PS50883"/>
    </source>
</evidence>
<feature type="domain" description="EAL" evidence="1">
    <location>
        <begin position="336"/>
        <end position="590"/>
    </location>
</feature>
<dbReference type="PROSITE" id="PS50883">
    <property type="entry name" value="EAL"/>
    <property type="match status" value="1"/>
</dbReference>
<dbReference type="InterPro" id="IPR050706">
    <property type="entry name" value="Cyclic-di-GMP_PDE-like"/>
</dbReference>
<dbReference type="Pfam" id="PF00563">
    <property type="entry name" value="EAL"/>
    <property type="match status" value="1"/>
</dbReference>
<evidence type="ECO:0000313" key="4">
    <source>
        <dbReference type="Proteomes" id="UP001596037"/>
    </source>
</evidence>
<feature type="domain" description="GGDEF" evidence="2">
    <location>
        <begin position="195"/>
        <end position="327"/>
    </location>
</feature>
<dbReference type="InterPro" id="IPR003018">
    <property type="entry name" value="GAF"/>
</dbReference>
<dbReference type="Proteomes" id="UP001596037">
    <property type="component" value="Unassembled WGS sequence"/>
</dbReference>
<dbReference type="InterPro" id="IPR001633">
    <property type="entry name" value="EAL_dom"/>
</dbReference>
<name>A0ABW0N8U1_9BURK</name>
<evidence type="ECO:0000259" key="2">
    <source>
        <dbReference type="PROSITE" id="PS50887"/>
    </source>
</evidence>
<keyword evidence="4" id="KW-1185">Reference proteome</keyword>
<dbReference type="PANTHER" id="PTHR33121:SF19">
    <property type="entry name" value="CYCLIC DI-GMP PHOSPHODIESTERASE PA2567"/>
    <property type="match status" value="1"/>
</dbReference>
<dbReference type="EMBL" id="JBHSMF010000002">
    <property type="protein sequence ID" value="MFC5495958.1"/>
    <property type="molecule type" value="Genomic_DNA"/>
</dbReference>
<dbReference type="InterPro" id="IPR029016">
    <property type="entry name" value="GAF-like_dom_sf"/>
</dbReference>
<dbReference type="SUPFAM" id="SSF55781">
    <property type="entry name" value="GAF domain-like"/>
    <property type="match status" value="1"/>
</dbReference>